<dbReference type="SUPFAM" id="SSF56112">
    <property type="entry name" value="Protein kinase-like (PK-like)"/>
    <property type="match status" value="1"/>
</dbReference>
<keyword evidence="6" id="KW-0808">Transferase</keyword>
<dbReference type="PROSITE" id="PS00107">
    <property type="entry name" value="PROTEIN_KINASE_ATP"/>
    <property type="match status" value="1"/>
</dbReference>
<dbReference type="Proteomes" id="UP000664109">
    <property type="component" value="Unassembled WGS sequence"/>
</dbReference>
<keyword evidence="6" id="KW-0418">Kinase</keyword>
<evidence type="ECO:0000313" key="7">
    <source>
        <dbReference type="Proteomes" id="UP000664109"/>
    </source>
</evidence>
<feature type="compositionally biased region" description="Low complexity" evidence="4">
    <location>
        <begin position="352"/>
        <end position="366"/>
    </location>
</feature>
<feature type="compositionally biased region" description="Pro residues" evidence="4">
    <location>
        <begin position="311"/>
        <end position="351"/>
    </location>
</feature>
<reference evidence="6 7" key="1">
    <citation type="journal article" date="2016" name="Arch. Microbiol.">
        <title>Streptomyces zhihengii sp. nov., isolated from rhizospheric soil of Psammosilene tunicoides.</title>
        <authorList>
            <person name="Huang M.J."/>
            <person name="Fei J.J."/>
            <person name="Salam N."/>
            <person name="Kim C.J."/>
            <person name="Hozzein W.N."/>
            <person name="Xiao M."/>
            <person name="Huang H.Q."/>
            <person name="Li W.J."/>
        </authorList>
    </citation>
    <scope>NUCLEOTIDE SEQUENCE [LARGE SCALE GENOMIC DNA]</scope>
    <source>
        <strain evidence="6 7">YIM T102</strain>
    </source>
</reference>
<sequence>MGRYRILARLGAGGMGRVYLGRSTSGRMVAVKVVRDELAGEPDFQRRFAREVEAARRVTGFFTAAVVDADPTGSPAWLATAYVPGLPLDEAVRAHGAWPRPSLLVLGAGLVEALEAIHAAGLIHRDLKPSNVLLSGDGPRVIDFGISIVAEASALTQTGMVIGTPGFMSPEQVMGQSVGPASDVFSLGAVLAFAGTGTSPFGTGAAHSVNFRAVYQDPELQGLPPDTDFVRRCLHKDPAQRPALPELLAEFGRLLPDTGGHTLAGGLPEAMNWLPAAVASAVAGRDGSALPVPASDPRIDLGKRPGERTPAPRPAPAADPAPAPGPVPDAAPADATPPPPSPAVATPPPGPSAGTTPAPWPGTTRAQGDPAPPSPPPSFPPPSVPPHLVSGPVTPYPASPKRPGADGPARARRRIAAIALTVALVAGGGVTGVVLKMRADDKKEQTQGQGDGKGDATPAKGFDAAVGHVVNASDKKGGTLRLVSSQDADSWDPARSYYGWVWNMQRLYTRTLLTYAPEPGGKGLELVPDLAEAQPEVSSDGRTYTLTLRSGLTYEDGSPITSADVKYGIERVFAQDVLSGGPIYLVEKLDQDQNYPGPYRGGSTGLKSVETPDDRTIVFELAEADSQFPYLLTLGATAPVPRAKDTGKDYGAKPVSSGPYRFESYEPGQRLLLVRNEKWDAATDPLRKALPDEVELTVTSDPEAADARLLAGDADLEASQTGLSQQSVIKVLGDEKLKADADNPHSGYLRMVTMVSKTAPLDNADCRKALVYATGTDNLRSARGGPSFGSLHGNTLPPTLLGADSYDPFGVAKGKQQLDKAAEALKACGKPDGFTVKAAVRGENVKDVTVATALRNQLKAAGITLEIEEFDDFGAYYNLIGSPSTQKKKNIGVLILGWGADYPTGAGFLQPLADSRQLRPSGNSNYAQIEDPRIDELFDKAAAETDRAAAGRIYQEINHKVTDGAYYLPVVADKTVAYRNPRLTNVYVHQAFNLIDIQALGTGGS</sequence>
<keyword evidence="2 3" id="KW-0067">ATP-binding</keyword>
<name>A0ABS2URF9_9ACTN</name>
<dbReference type="PROSITE" id="PS00108">
    <property type="entry name" value="PROTEIN_KINASE_ST"/>
    <property type="match status" value="1"/>
</dbReference>
<proteinExistence type="predicted"/>
<dbReference type="Pfam" id="PF00069">
    <property type="entry name" value="Pkinase"/>
    <property type="match status" value="1"/>
</dbReference>
<dbReference type="Gene3D" id="3.30.200.20">
    <property type="entry name" value="Phosphorylase Kinase, domain 1"/>
    <property type="match status" value="1"/>
</dbReference>
<evidence type="ECO:0000256" key="2">
    <source>
        <dbReference type="ARBA" id="ARBA00022840"/>
    </source>
</evidence>
<feature type="binding site" evidence="3">
    <location>
        <position position="32"/>
    </location>
    <ligand>
        <name>ATP</name>
        <dbReference type="ChEBI" id="CHEBI:30616"/>
    </ligand>
</feature>
<dbReference type="InterPro" id="IPR000719">
    <property type="entry name" value="Prot_kinase_dom"/>
</dbReference>
<accession>A0ABS2URF9</accession>
<feature type="compositionally biased region" description="Pro residues" evidence="4">
    <location>
        <begin position="370"/>
        <end position="385"/>
    </location>
</feature>
<evidence type="ECO:0000256" key="3">
    <source>
        <dbReference type="PROSITE-ProRule" id="PRU10141"/>
    </source>
</evidence>
<keyword evidence="7" id="KW-1185">Reference proteome</keyword>
<dbReference type="PROSITE" id="PS50011">
    <property type="entry name" value="PROTEIN_KINASE_DOM"/>
    <property type="match status" value="1"/>
</dbReference>
<dbReference type="InterPro" id="IPR039424">
    <property type="entry name" value="SBP_5"/>
</dbReference>
<dbReference type="SUPFAM" id="SSF53850">
    <property type="entry name" value="Periplasmic binding protein-like II"/>
    <property type="match status" value="1"/>
</dbReference>
<dbReference type="EMBL" id="JAFEJA010000001">
    <property type="protein sequence ID" value="MBM9619668.1"/>
    <property type="molecule type" value="Genomic_DNA"/>
</dbReference>
<feature type="compositionally biased region" description="Basic and acidic residues" evidence="4">
    <location>
        <begin position="297"/>
        <end position="307"/>
    </location>
</feature>
<evidence type="ECO:0000313" key="6">
    <source>
        <dbReference type="EMBL" id="MBM9619668.1"/>
    </source>
</evidence>
<dbReference type="PANTHER" id="PTHR30290:SF83">
    <property type="entry name" value="ABC TRANSPORTER SUBSTRATE-BINDING PROTEIN"/>
    <property type="match status" value="1"/>
</dbReference>
<keyword evidence="1 3" id="KW-0547">Nucleotide-binding</keyword>
<dbReference type="GO" id="GO:0016301">
    <property type="term" value="F:kinase activity"/>
    <property type="evidence" value="ECO:0007669"/>
    <property type="project" value="UniProtKB-KW"/>
</dbReference>
<dbReference type="InterPro" id="IPR017441">
    <property type="entry name" value="Protein_kinase_ATP_BS"/>
</dbReference>
<dbReference type="InterPro" id="IPR008271">
    <property type="entry name" value="Ser/Thr_kinase_AS"/>
</dbReference>
<dbReference type="RefSeq" id="WP_205373777.1">
    <property type="nucleotide sequence ID" value="NZ_JAFEJA010000001.1"/>
</dbReference>
<dbReference type="CDD" id="cd14014">
    <property type="entry name" value="STKc_PknB_like"/>
    <property type="match status" value="1"/>
</dbReference>
<comment type="caution">
    <text evidence="6">The sequence shown here is derived from an EMBL/GenBank/DDBJ whole genome shotgun (WGS) entry which is preliminary data.</text>
</comment>
<organism evidence="6 7">
    <name type="scientific">Streptomyces zhihengii</name>
    <dbReference type="NCBI Taxonomy" id="1818004"/>
    <lineage>
        <taxon>Bacteria</taxon>
        <taxon>Bacillati</taxon>
        <taxon>Actinomycetota</taxon>
        <taxon>Actinomycetes</taxon>
        <taxon>Kitasatosporales</taxon>
        <taxon>Streptomycetaceae</taxon>
        <taxon>Streptomyces</taxon>
    </lineage>
</organism>
<feature type="domain" description="Protein kinase" evidence="5">
    <location>
        <begin position="4"/>
        <end position="264"/>
    </location>
</feature>
<evidence type="ECO:0000259" key="5">
    <source>
        <dbReference type="PROSITE" id="PS50011"/>
    </source>
</evidence>
<dbReference type="CDD" id="cd08506">
    <property type="entry name" value="PBP2_clavulanate_OppA2"/>
    <property type="match status" value="1"/>
</dbReference>
<protein>
    <submittedName>
        <fullName evidence="6">Protein kinase</fullName>
    </submittedName>
</protein>
<dbReference type="PANTHER" id="PTHR30290">
    <property type="entry name" value="PERIPLASMIC BINDING COMPONENT OF ABC TRANSPORTER"/>
    <property type="match status" value="1"/>
</dbReference>
<dbReference type="Gene3D" id="1.10.510.10">
    <property type="entry name" value="Transferase(Phosphotransferase) domain 1"/>
    <property type="match status" value="1"/>
</dbReference>
<dbReference type="Pfam" id="PF00496">
    <property type="entry name" value="SBP_bac_5"/>
    <property type="match status" value="1"/>
</dbReference>
<feature type="region of interest" description="Disordered" evidence="4">
    <location>
        <begin position="286"/>
        <end position="410"/>
    </location>
</feature>
<dbReference type="Gene3D" id="3.40.190.10">
    <property type="entry name" value="Periplasmic binding protein-like II"/>
    <property type="match status" value="1"/>
</dbReference>
<evidence type="ECO:0000256" key="1">
    <source>
        <dbReference type="ARBA" id="ARBA00022741"/>
    </source>
</evidence>
<dbReference type="SMART" id="SM00220">
    <property type="entry name" value="S_TKc"/>
    <property type="match status" value="1"/>
</dbReference>
<feature type="region of interest" description="Disordered" evidence="4">
    <location>
        <begin position="441"/>
        <end position="460"/>
    </location>
</feature>
<gene>
    <name evidence="6" type="ORF">JE024_13175</name>
</gene>
<dbReference type="Gene3D" id="3.10.105.10">
    <property type="entry name" value="Dipeptide-binding Protein, Domain 3"/>
    <property type="match status" value="1"/>
</dbReference>
<dbReference type="InterPro" id="IPR011009">
    <property type="entry name" value="Kinase-like_dom_sf"/>
</dbReference>
<dbReference type="InterPro" id="IPR000914">
    <property type="entry name" value="SBP_5_dom"/>
</dbReference>
<evidence type="ECO:0000256" key="4">
    <source>
        <dbReference type="SAM" id="MobiDB-lite"/>
    </source>
</evidence>